<dbReference type="STRING" id="1121877.FEAC_25000"/>
<keyword evidence="3" id="KW-1185">Reference proteome</keyword>
<evidence type="ECO:0000313" key="3">
    <source>
        <dbReference type="Proteomes" id="UP000032336"/>
    </source>
</evidence>
<reference evidence="2 3" key="1">
    <citation type="submission" date="2015-01" db="EMBL/GenBank/DDBJ databases">
        <title>Draft genome of the acidophilic iron oxidizer Ferrimicrobium acidiphilum strain T23.</title>
        <authorList>
            <person name="Poehlein A."/>
            <person name="Eisen S."/>
            <person name="Schloemann M."/>
            <person name="Johnson B.D."/>
            <person name="Daniel R."/>
            <person name="Muehling M."/>
        </authorList>
    </citation>
    <scope>NUCLEOTIDE SEQUENCE [LARGE SCALE GENOMIC DNA]</scope>
    <source>
        <strain evidence="2 3">T23</strain>
    </source>
</reference>
<accession>A0A0D8FU80</accession>
<protein>
    <submittedName>
        <fullName evidence="2">Uncharacterized protein</fullName>
    </submittedName>
</protein>
<feature type="transmembrane region" description="Helical" evidence="1">
    <location>
        <begin position="14"/>
        <end position="32"/>
    </location>
</feature>
<keyword evidence="1" id="KW-1133">Transmembrane helix</keyword>
<dbReference type="Proteomes" id="UP000032336">
    <property type="component" value="Unassembled WGS sequence"/>
</dbReference>
<organism evidence="2 3">
    <name type="scientific">Ferrimicrobium acidiphilum DSM 19497</name>
    <dbReference type="NCBI Taxonomy" id="1121877"/>
    <lineage>
        <taxon>Bacteria</taxon>
        <taxon>Bacillati</taxon>
        <taxon>Actinomycetota</taxon>
        <taxon>Acidimicrobiia</taxon>
        <taxon>Acidimicrobiales</taxon>
        <taxon>Acidimicrobiaceae</taxon>
        <taxon>Ferrimicrobium</taxon>
    </lineage>
</organism>
<keyword evidence="1" id="KW-0812">Transmembrane</keyword>
<evidence type="ECO:0000256" key="1">
    <source>
        <dbReference type="SAM" id="Phobius"/>
    </source>
</evidence>
<dbReference type="AlphaFoldDB" id="A0A0D8FU80"/>
<gene>
    <name evidence="2" type="ORF">FEAC_25000</name>
</gene>
<evidence type="ECO:0000313" key="2">
    <source>
        <dbReference type="EMBL" id="KJE75797.1"/>
    </source>
</evidence>
<name>A0A0D8FU80_9ACTN</name>
<comment type="caution">
    <text evidence="2">The sequence shown here is derived from an EMBL/GenBank/DDBJ whole genome shotgun (WGS) entry which is preliminary data.</text>
</comment>
<dbReference type="EMBL" id="JXUW01000029">
    <property type="protein sequence ID" value="KJE75797.1"/>
    <property type="molecule type" value="Genomic_DNA"/>
</dbReference>
<proteinExistence type="predicted"/>
<sequence>MFGSVTGYTAGADMTFAIPLGIFALSVLYGFFARKKLTRRR</sequence>
<keyword evidence="1" id="KW-0472">Membrane</keyword>